<reference evidence="7 8" key="1">
    <citation type="submission" date="2019-07" db="EMBL/GenBank/DDBJ databases">
        <title>Whole genome shotgun sequence of Deinococcus cellulosilyticus NBRC 106333.</title>
        <authorList>
            <person name="Hosoyama A."/>
            <person name="Uohara A."/>
            <person name="Ohji S."/>
            <person name="Ichikawa N."/>
        </authorList>
    </citation>
    <scope>NUCLEOTIDE SEQUENCE [LARGE SCALE GENOMIC DNA]</scope>
    <source>
        <strain evidence="7 8">NBRC 106333</strain>
    </source>
</reference>
<dbReference type="InterPro" id="IPR008979">
    <property type="entry name" value="Galactose-bd-like_sf"/>
</dbReference>
<dbReference type="Proteomes" id="UP000321306">
    <property type="component" value="Unassembled WGS sequence"/>
</dbReference>
<dbReference type="GO" id="GO:0006080">
    <property type="term" value="P:substituted mannan metabolic process"/>
    <property type="evidence" value="ECO:0007669"/>
    <property type="project" value="InterPro"/>
</dbReference>
<proteinExistence type="inferred from homology"/>
<dbReference type="GO" id="GO:0016985">
    <property type="term" value="F:mannan endo-1,4-beta-mannosidase activity"/>
    <property type="evidence" value="ECO:0007669"/>
    <property type="project" value="InterPro"/>
</dbReference>
<dbReference type="PROSITE" id="PS51764">
    <property type="entry name" value="GH26"/>
    <property type="match status" value="1"/>
</dbReference>
<evidence type="ECO:0000313" key="7">
    <source>
        <dbReference type="EMBL" id="GEM44597.1"/>
    </source>
</evidence>
<evidence type="ECO:0000256" key="3">
    <source>
        <dbReference type="ARBA" id="ARBA00023295"/>
    </source>
</evidence>
<comment type="similarity">
    <text evidence="1 4">Belongs to the glycosyl hydrolase 26 family.</text>
</comment>
<dbReference type="Gene3D" id="3.20.20.80">
    <property type="entry name" value="Glycosidases"/>
    <property type="match status" value="1"/>
</dbReference>
<evidence type="ECO:0000256" key="1">
    <source>
        <dbReference type="ARBA" id="ARBA00007754"/>
    </source>
</evidence>
<keyword evidence="2 4" id="KW-0378">Hydrolase</keyword>
<keyword evidence="5" id="KW-0732">Signal</keyword>
<dbReference type="SUPFAM" id="SSF49785">
    <property type="entry name" value="Galactose-binding domain-like"/>
    <property type="match status" value="1"/>
</dbReference>
<evidence type="ECO:0000256" key="2">
    <source>
        <dbReference type="ARBA" id="ARBA00022801"/>
    </source>
</evidence>
<name>A0A511MWP9_DEIC1</name>
<dbReference type="EMBL" id="BJXB01000001">
    <property type="protein sequence ID" value="GEM44597.1"/>
    <property type="molecule type" value="Genomic_DNA"/>
</dbReference>
<dbReference type="PROSITE" id="PS51257">
    <property type="entry name" value="PROKAR_LIPOPROTEIN"/>
    <property type="match status" value="1"/>
</dbReference>
<dbReference type="RefSeq" id="WP_186815754.1">
    <property type="nucleotide sequence ID" value="NZ_BJXB01000001.1"/>
</dbReference>
<evidence type="ECO:0000259" key="6">
    <source>
        <dbReference type="PROSITE" id="PS51764"/>
    </source>
</evidence>
<dbReference type="InterPro" id="IPR000805">
    <property type="entry name" value="Glyco_hydro_26"/>
</dbReference>
<comment type="caution">
    <text evidence="7">The sequence shown here is derived from an EMBL/GenBank/DDBJ whole genome shotgun (WGS) entry which is preliminary data.</text>
</comment>
<sequence>MIPSPRKTLPRFLLLTALLTSCASQTLPQPPTGPESGIAGLPILKDTNADSTNGVFFGIFRERPNHANTPDEVSKDLRFKPATVMWYSSWKGNTAFPKAEVLALSQQGVVPNITWEPWDWSVGVDDPKQIKLKDILDGKWDAYIRSWAKEAKAVNVPFMLRWGHEFNGNWYPWAVSTNGQNPETYVKAYQHVHDIFKAEGATKVQWIWCFNNADVPGEAWNDVAKAYPGDAYVDWVSIDGYNWGTNPSWGSWASFRDVFKSGYDRALKIAPSKPIIIGEFASSEVGGDKGQWILNMFADLPKLFPQIKAIVWFDIQKEEDWRIDSSQISKERMVLGLRSKDVRGNGAALLKVPSTFTAPPPPTGKTKTIASFETLSEGRLTTAEGGKVFLSGFQQKPENPSTFSNQDQGNEPAAVVYPAGSGLTQRAGFDFNIKAPNDFAGVLMSLEVKPRTAEGQPVSVDYSAYKSLRLTVKATGTSKLRLEFIGAKSLGIPDGGYPQVYVDVGPEAKTINVPVSSFAQPDWASPKKTTTEVLQNLVTINVVADTVPSSGNVQVDDVMLVE</sequence>
<evidence type="ECO:0000256" key="5">
    <source>
        <dbReference type="SAM" id="SignalP"/>
    </source>
</evidence>
<dbReference type="InterPro" id="IPR022790">
    <property type="entry name" value="GH26_dom"/>
</dbReference>
<keyword evidence="3 4" id="KW-0326">Glycosidase</keyword>
<feature type="active site" description="Nucleophile" evidence="4">
    <location>
        <position position="279"/>
    </location>
</feature>
<keyword evidence="8" id="KW-1185">Reference proteome</keyword>
<protein>
    <recommendedName>
        <fullName evidence="6">GH26 domain-containing protein</fullName>
    </recommendedName>
</protein>
<feature type="signal peptide" evidence="5">
    <location>
        <begin position="1"/>
        <end position="23"/>
    </location>
</feature>
<gene>
    <name evidence="7" type="ORF">DC3_02320</name>
</gene>
<evidence type="ECO:0000256" key="4">
    <source>
        <dbReference type="PROSITE-ProRule" id="PRU01100"/>
    </source>
</evidence>
<evidence type="ECO:0000313" key="8">
    <source>
        <dbReference type="Proteomes" id="UP000321306"/>
    </source>
</evidence>
<dbReference type="SUPFAM" id="SSF51445">
    <property type="entry name" value="(Trans)glycosidases"/>
    <property type="match status" value="1"/>
</dbReference>
<dbReference type="PANTHER" id="PTHR40079">
    <property type="entry name" value="MANNAN ENDO-1,4-BETA-MANNOSIDASE E-RELATED"/>
    <property type="match status" value="1"/>
</dbReference>
<feature type="domain" description="GH26" evidence="6">
    <location>
        <begin position="38"/>
        <end position="338"/>
    </location>
</feature>
<organism evidence="7 8">
    <name type="scientific">Deinococcus cellulosilyticus (strain DSM 18568 / NBRC 106333 / KACC 11606 / 5516J-15)</name>
    <dbReference type="NCBI Taxonomy" id="1223518"/>
    <lineage>
        <taxon>Bacteria</taxon>
        <taxon>Thermotogati</taxon>
        <taxon>Deinococcota</taxon>
        <taxon>Deinococci</taxon>
        <taxon>Deinococcales</taxon>
        <taxon>Deinococcaceae</taxon>
        <taxon>Deinococcus</taxon>
    </lineage>
</organism>
<feature type="chain" id="PRO_5021798527" description="GH26 domain-containing protein" evidence="5">
    <location>
        <begin position="24"/>
        <end position="562"/>
    </location>
</feature>
<dbReference type="Pfam" id="PF02156">
    <property type="entry name" value="Glyco_hydro_26"/>
    <property type="match status" value="1"/>
</dbReference>
<accession>A0A511MWP9</accession>
<dbReference type="InterPro" id="IPR017853">
    <property type="entry name" value="GH"/>
</dbReference>
<feature type="active site" description="Proton donor" evidence="4">
    <location>
        <position position="165"/>
    </location>
</feature>
<dbReference type="PANTHER" id="PTHR40079:SF4">
    <property type="entry name" value="GH26 DOMAIN-CONTAINING PROTEIN-RELATED"/>
    <property type="match status" value="1"/>
</dbReference>
<dbReference type="AlphaFoldDB" id="A0A511MWP9"/>